<accession>A0ABX2RKT4</accession>
<evidence type="ECO:0000313" key="1">
    <source>
        <dbReference type="EMBL" id="NYF55779.1"/>
    </source>
</evidence>
<comment type="caution">
    <text evidence="1">The sequence shown here is derived from an EMBL/GenBank/DDBJ whole genome shotgun (WGS) entry which is preliminary data.</text>
</comment>
<dbReference type="RefSeq" id="WP_308495040.1">
    <property type="nucleotide sequence ID" value="NZ_JACCCQ010000001.1"/>
</dbReference>
<evidence type="ECO:0000313" key="2">
    <source>
        <dbReference type="Proteomes" id="UP000631553"/>
    </source>
</evidence>
<sequence>MSFDLVVLAMAPNASLAEARAMLDHCTSGHHRDGELDEHIVAFYEELRARYPDEPPLPPDSPWMSTPLAVGIDHVSMNITWSGHGTEAVEAVLELTQRHGLVLYDPQGDEFVGLRAVGS</sequence>
<keyword evidence="2" id="KW-1185">Reference proteome</keyword>
<dbReference type="EMBL" id="JACCCQ010000001">
    <property type="protein sequence ID" value="NYF55779.1"/>
    <property type="molecule type" value="Genomic_DNA"/>
</dbReference>
<reference evidence="1 2" key="1">
    <citation type="submission" date="2020-07" db="EMBL/GenBank/DDBJ databases">
        <title>Sequencing the genomes of 1000 actinobacteria strains.</title>
        <authorList>
            <person name="Klenk H.-P."/>
        </authorList>
    </citation>
    <scope>NUCLEOTIDE SEQUENCE [LARGE SCALE GENOMIC DNA]</scope>
    <source>
        <strain evidence="1 2">DSM 43814</strain>
    </source>
</reference>
<protein>
    <submittedName>
        <fullName evidence="1">Uncharacterized protein</fullName>
    </submittedName>
</protein>
<proteinExistence type="predicted"/>
<name>A0ABX2RKT4_9ACTN</name>
<gene>
    <name evidence="1" type="ORF">HDA35_001610</name>
</gene>
<organism evidence="1 2">
    <name type="scientific">Micromonospora purpureochromogenes</name>
    <dbReference type="NCBI Taxonomy" id="47872"/>
    <lineage>
        <taxon>Bacteria</taxon>
        <taxon>Bacillati</taxon>
        <taxon>Actinomycetota</taxon>
        <taxon>Actinomycetes</taxon>
        <taxon>Micromonosporales</taxon>
        <taxon>Micromonosporaceae</taxon>
        <taxon>Micromonospora</taxon>
    </lineage>
</organism>
<dbReference type="Proteomes" id="UP000631553">
    <property type="component" value="Unassembled WGS sequence"/>
</dbReference>